<dbReference type="Proteomes" id="UP001055879">
    <property type="component" value="Linkage Group LG18"/>
</dbReference>
<dbReference type="EMBL" id="CM042064">
    <property type="protein sequence ID" value="KAI3665759.1"/>
    <property type="molecule type" value="Genomic_DNA"/>
</dbReference>
<protein>
    <submittedName>
        <fullName evidence="1">Uncharacterized protein</fullName>
    </submittedName>
</protein>
<gene>
    <name evidence="1" type="ORF">L6452_44389</name>
</gene>
<keyword evidence="2" id="KW-1185">Reference proteome</keyword>
<comment type="caution">
    <text evidence="1">The sequence shown here is derived from an EMBL/GenBank/DDBJ whole genome shotgun (WGS) entry which is preliminary data.</text>
</comment>
<evidence type="ECO:0000313" key="1">
    <source>
        <dbReference type="EMBL" id="KAI3665759.1"/>
    </source>
</evidence>
<sequence length="87" mass="9962">MGDFKDRKRRSPTDEEATGDINGAIRNVASVEDIHISLGDDEAKEEDPDQVEVWSNRLRHGIGDDSSEMRDERLAMERDKWINSTMD</sequence>
<name>A0ACB8XF53_ARCLA</name>
<reference evidence="2" key="1">
    <citation type="journal article" date="2022" name="Mol. Ecol. Resour.">
        <title>The genomes of chicory, endive, great burdock and yacon provide insights into Asteraceae palaeo-polyploidization history and plant inulin production.</title>
        <authorList>
            <person name="Fan W."/>
            <person name="Wang S."/>
            <person name="Wang H."/>
            <person name="Wang A."/>
            <person name="Jiang F."/>
            <person name="Liu H."/>
            <person name="Zhao H."/>
            <person name="Xu D."/>
            <person name="Zhang Y."/>
        </authorList>
    </citation>
    <scope>NUCLEOTIDE SEQUENCE [LARGE SCALE GENOMIC DNA]</scope>
    <source>
        <strain evidence="2">cv. Niubang</strain>
    </source>
</reference>
<reference evidence="1 2" key="2">
    <citation type="journal article" date="2022" name="Mol. Ecol. Resour.">
        <title>The genomes of chicory, endive, great burdock and yacon provide insights into Asteraceae paleo-polyploidization history and plant inulin production.</title>
        <authorList>
            <person name="Fan W."/>
            <person name="Wang S."/>
            <person name="Wang H."/>
            <person name="Wang A."/>
            <person name="Jiang F."/>
            <person name="Liu H."/>
            <person name="Zhao H."/>
            <person name="Xu D."/>
            <person name="Zhang Y."/>
        </authorList>
    </citation>
    <scope>NUCLEOTIDE SEQUENCE [LARGE SCALE GENOMIC DNA]</scope>
    <source>
        <strain evidence="2">cv. Niubang</strain>
    </source>
</reference>
<organism evidence="1 2">
    <name type="scientific">Arctium lappa</name>
    <name type="common">Greater burdock</name>
    <name type="synonym">Lappa major</name>
    <dbReference type="NCBI Taxonomy" id="4217"/>
    <lineage>
        <taxon>Eukaryota</taxon>
        <taxon>Viridiplantae</taxon>
        <taxon>Streptophyta</taxon>
        <taxon>Embryophyta</taxon>
        <taxon>Tracheophyta</taxon>
        <taxon>Spermatophyta</taxon>
        <taxon>Magnoliopsida</taxon>
        <taxon>eudicotyledons</taxon>
        <taxon>Gunneridae</taxon>
        <taxon>Pentapetalae</taxon>
        <taxon>asterids</taxon>
        <taxon>campanulids</taxon>
        <taxon>Asterales</taxon>
        <taxon>Asteraceae</taxon>
        <taxon>Carduoideae</taxon>
        <taxon>Cardueae</taxon>
        <taxon>Arctiinae</taxon>
        <taxon>Arctium</taxon>
    </lineage>
</organism>
<proteinExistence type="predicted"/>
<evidence type="ECO:0000313" key="2">
    <source>
        <dbReference type="Proteomes" id="UP001055879"/>
    </source>
</evidence>
<accession>A0ACB8XF53</accession>